<evidence type="ECO:0000256" key="4">
    <source>
        <dbReference type="ARBA" id="ARBA00022691"/>
    </source>
</evidence>
<evidence type="ECO:0000256" key="2">
    <source>
        <dbReference type="ARBA" id="ARBA00022603"/>
    </source>
</evidence>
<dbReference type="InterPro" id="IPR006027">
    <property type="entry name" value="NusB_RsmB_TIM44"/>
</dbReference>
<dbReference type="EMBL" id="JAQIIO010000001">
    <property type="protein sequence ID" value="MDA5092726.1"/>
    <property type="molecule type" value="Genomic_DNA"/>
</dbReference>
<dbReference type="InterPro" id="IPR049560">
    <property type="entry name" value="MeTrfase_RsmB-F_NOP2_cat"/>
</dbReference>
<evidence type="ECO:0000313" key="9">
    <source>
        <dbReference type="EMBL" id="MDA5092726.1"/>
    </source>
</evidence>
<accession>A0ABT4VWU8</accession>
<feature type="region of interest" description="Disordered" evidence="7">
    <location>
        <begin position="1"/>
        <end position="33"/>
    </location>
</feature>
<comment type="caution">
    <text evidence="6">Lacks conserved residue(s) required for the propagation of feature annotation.</text>
</comment>
<evidence type="ECO:0000259" key="8">
    <source>
        <dbReference type="PROSITE" id="PS51686"/>
    </source>
</evidence>
<protein>
    <submittedName>
        <fullName evidence="9">Methyltransferase domain-containing protein</fullName>
    </submittedName>
</protein>
<dbReference type="PANTHER" id="PTHR22807:SF61">
    <property type="entry name" value="NOL1_NOP2_SUN FAMILY PROTEIN _ ANTITERMINATION NUSB DOMAIN-CONTAINING PROTEIN"/>
    <property type="match status" value="1"/>
</dbReference>
<dbReference type="PROSITE" id="PS51686">
    <property type="entry name" value="SAM_MT_RSMB_NOP"/>
    <property type="match status" value="1"/>
</dbReference>
<dbReference type="Gene3D" id="3.40.50.150">
    <property type="entry name" value="Vaccinia Virus protein VP39"/>
    <property type="match status" value="1"/>
</dbReference>
<dbReference type="InterPro" id="IPR018314">
    <property type="entry name" value="RsmB/NOL1/NOP2-like_CS"/>
</dbReference>
<dbReference type="InterPro" id="IPR035926">
    <property type="entry name" value="NusB-like_sf"/>
</dbReference>
<evidence type="ECO:0000256" key="7">
    <source>
        <dbReference type="SAM" id="MobiDB-lite"/>
    </source>
</evidence>
<organism evidence="9 10">
    <name type="scientific">Aliiroseovarius salicola</name>
    <dbReference type="NCBI Taxonomy" id="3009082"/>
    <lineage>
        <taxon>Bacteria</taxon>
        <taxon>Pseudomonadati</taxon>
        <taxon>Pseudomonadota</taxon>
        <taxon>Alphaproteobacteria</taxon>
        <taxon>Rhodobacterales</taxon>
        <taxon>Paracoccaceae</taxon>
        <taxon>Aliiroseovarius</taxon>
    </lineage>
</organism>
<dbReference type="GO" id="GO:0032259">
    <property type="term" value="P:methylation"/>
    <property type="evidence" value="ECO:0007669"/>
    <property type="project" value="UniProtKB-KW"/>
</dbReference>
<evidence type="ECO:0000256" key="5">
    <source>
        <dbReference type="ARBA" id="ARBA00022884"/>
    </source>
</evidence>
<gene>
    <name evidence="9" type="ORF">O2N63_01330</name>
</gene>
<dbReference type="PANTHER" id="PTHR22807">
    <property type="entry name" value="NOP2 YEAST -RELATED NOL1/NOP2/FMU SUN DOMAIN-CONTAINING"/>
    <property type="match status" value="1"/>
</dbReference>
<dbReference type="RefSeq" id="WP_271052266.1">
    <property type="nucleotide sequence ID" value="NZ_JAQIIO010000001.1"/>
</dbReference>
<evidence type="ECO:0000256" key="3">
    <source>
        <dbReference type="ARBA" id="ARBA00022679"/>
    </source>
</evidence>
<keyword evidence="5 6" id="KW-0694">RNA-binding</keyword>
<dbReference type="SUPFAM" id="SSF48013">
    <property type="entry name" value="NusB-like"/>
    <property type="match status" value="1"/>
</dbReference>
<dbReference type="InterPro" id="IPR029063">
    <property type="entry name" value="SAM-dependent_MTases_sf"/>
</dbReference>
<dbReference type="Gene3D" id="1.10.940.10">
    <property type="entry name" value="NusB-like"/>
    <property type="match status" value="1"/>
</dbReference>
<evidence type="ECO:0000313" key="10">
    <source>
        <dbReference type="Proteomes" id="UP001528040"/>
    </source>
</evidence>
<comment type="similarity">
    <text evidence="1 6">Belongs to the class I-like SAM-binding methyltransferase superfamily. RsmB/NOP family.</text>
</comment>
<dbReference type="InterPro" id="IPR001678">
    <property type="entry name" value="MeTrfase_RsmB-F_NOP2_dom"/>
</dbReference>
<evidence type="ECO:0000256" key="1">
    <source>
        <dbReference type="ARBA" id="ARBA00007494"/>
    </source>
</evidence>
<evidence type="ECO:0000256" key="6">
    <source>
        <dbReference type="PROSITE-ProRule" id="PRU01023"/>
    </source>
</evidence>
<dbReference type="PRINTS" id="PR02008">
    <property type="entry name" value="RCMTFAMILY"/>
</dbReference>
<feature type="compositionally biased region" description="Basic and acidic residues" evidence="7">
    <location>
        <begin position="23"/>
        <end position="33"/>
    </location>
</feature>
<feature type="binding site" evidence="6">
    <location>
        <begin position="262"/>
        <end position="268"/>
    </location>
    <ligand>
        <name>S-adenosyl-L-methionine</name>
        <dbReference type="ChEBI" id="CHEBI:59789"/>
    </ligand>
</feature>
<comment type="caution">
    <text evidence="9">The sequence shown here is derived from an EMBL/GenBank/DDBJ whole genome shotgun (WGS) entry which is preliminary data.</text>
</comment>
<dbReference type="CDD" id="cd02440">
    <property type="entry name" value="AdoMet_MTases"/>
    <property type="match status" value="1"/>
</dbReference>
<dbReference type="InterPro" id="IPR023267">
    <property type="entry name" value="RCMT"/>
</dbReference>
<feature type="active site" description="Nucleophile" evidence="6">
    <location>
        <position position="377"/>
    </location>
</feature>
<keyword evidence="4 6" id="KW-0949">S-adenosyl-L-methionine</keyword>
<reference evidence="9 10" key="1">
    <citation type="submission" date="2023-01" db="EMBL/GenBank/DDBJ databases">
        <authorList>
            <person name="Yoon J.-W."/>
        </authorList>
    </citation>
    <scope>NUCLEOTIDE SEQUENCE [LARGE SCALE GENOMIC DNA]</scope>
    <source>
        <strain evidence="9 10">KMU-50</strain>
    </source>
</reference>
<name>A0ABT4VWU8_9RHOB</name>
<dbReference type="Proteomes" id="UP001528040">
    <property type="component" value="Unassembled WGS sequence"/>
</dbReference>
<sequence>MAAKGKGTDMAGHKSRKANAQGQRREDRPRDPRHVVVTLLGDVLEDKHLLSEVLPKRLKSLPVEDRARVQRLVLETLRGMDRADRMLGPHLKKRPPLRVLNILRLGVVEICSGGAAHGVVNSCVSAARADRTTEKMSGLVNAILRKIADETEKWDKLPVPRLPKWLRKPLLSDYGKGAVEAMELAQFAAPPLDLTAKTDAAAISEAVGGVLLASGSVRLKDAGQVTALAGYEAGDWWVQDVSAALPAKVLAAQPSETVLDMCAAPGGKTMQLAAAGANVTSLDVSEGRMKRVKENLARTGLSADCVVGDALEFEGGPFDAILLDAPCTATGTIRRHPDLPYAKDGSDFPSLFELQEYMIDRALGLLKPGGRLVFCTCSLLIDEGEEQVRDALARHPDLKLDLDALRLPGVDPAWIGPEGLRLFPHYLADLGGMDGFFITAFRKG</sequence>
<dbReference type="Pfam" id="PF01029">
    <property type="entry name" value="NusB"/>
    <property type="match status" value="1"/>
</dbReference>
<keyword evidence="2 6" id="KW-0489">Methyltransferase</keyword>
<dbReference type="SUPFAM" id="SSF53335">
    <property type="entry name" value="S-adenosyl-L-methionine-dependent methyltransferases"/>
    <property type="match status" value="1"/>
</dbReference>
<dbReference type="PROSITE" id="PS01153">
    <property type="entry name" value="NOL1_NOP2_SUN"/>
    <property type="match status" value="1"/>
</dbReference>
<keyword evidence="10" id="KW-1185">Reference proteome</keyword>
<feature type="binding site" evidence="6">
    <location>
        <position position="324"/>
    </location>
    <ligand>
        <name>S-adenosyl-L-methionine</name>
        <dbReference type="ChEBI" id="CHEBI:59789"/>
    </ligand>
</feature>
<proteinExistence type="inferred from homology"/>
<feature type="domain" description="SAM-dependent MTase RsmB/NOP-type" evidence="8">
    <location>
        <begin position="154"/>
        <end position="444"/>
    </location>
</feature>
<keyword evidence="3 6" id="KW-0808">Transferase</keyword>
<dbReference type="Pfam" id="PF01189">
    <property type="entry name" value="Methyltr_RsmB-F"/>
    <property type="match status" value="1"/>
</dbReference>
<feature type="binding site" evidence="6">
    <location>
        <position position="283"/>
    </location>
    <ligand>
        <name>S-adenosyl-L-methionine</name>
        <dbReference type="ChEBI" id="CHEBI:59789"/>
    </ligand>
</feature>
<dbReference type="GO" id="GO:0008168">
    <property type="term" value="F:methyltransferase activity"/>
    <property type="evidence" value="ECO:0007669"/>
    <property type="project" value="UniProtKB-KW"/>
</dbReference>